<feature type="transmembrane region" description="Helical" evidence="1">
    <location>
        <begin position="36"/>
        <end position="58"/>
    </location>
</feature>
<dbReference type="AlphaFoldDB" id="A0A0A8XQT0"/>
<organism evidence="2">
    <name type="scientific">Arundo donax</name>
    <name type="common">Giant reed</name>
    <name type="synonym">Donax arundinaceus</name>
    <dbReference type="NCBI Taxonomy" id="35708"/>
    <lineage>
        <taxon>Eukaryota</taxon>
        <taxon>Viridiplantae</taxon>
        <taxon>Streptophyta</taxon>
        <taxon>Embryophyta</taxon>
        <taxon>Tracheophyta</taxon>
        <taxon>Spermatophyta</taxon>
        <taxon>Magnoliopsida</taxon>
        <taxon>Liliopsida</taxon>
        <taxon>Poales</taxon>
        <taxon>Poaceae</taxon>
        <taxon>PACMAD clade</taxon>
        <taxon>Arundinoideae</taxon>
        <taxon>Arundineae</taxon>
        <taxon>Arundo</taxon>
    </lineage>
</organism>
<keyword evidence="1" id="KW-0472">Membrane</keyword>
<sequence>MFGLYYSTRDVDSSHFVNIFWLYIKGSPCIRSECHVLVFCQLLCTMHMYFLLCFSLMLNCPSV</sequence>
<evidence type="ECO:0000313" key="2">
    <source>
        <dbReference type="EMBL" id="JAD16126.1"/>
    </source>
</evidence>
<dbReference type="EMBL" id="GBRH01281769">
    <property type="protein sequence ID" value="JAD16126.1"/>
    <property type="molecule type" value="Transcribed_RNA"/>
</dbReference>
<keyword evidence="1" id="KW-0812">Transmembrane</keyword>
<keyword evidence="1" id="KW-1133">Transmembrane helix</keyword>
<accession>A0A0A8XQT0</accession>
<reference evidence="2" key="1">
    <citation type="submission" date="2014-09" db="EMBL/GenBank/DDBJ databases">
        <authorList>
            <person name="Magalhaes I.L.F."/>
            <person name="Oliveira U."/>
            <person name="Santos F.R."/>
            <person name="Vidigal T.H.D.A."/>
            <person name="Brescovit A.D."/>
            <person name="Santos A.J."/>
        </authorList>
    </citation>
    <scope>NUCLEOTIDE SEQUENCE</scope>
    <source>
        <tissue evidence="2">Shoot tissue taken approximately 20 cm above the soil surface</tissue>
    </source>
</reference>
<name>A0A0A8XQT0_ARUDO</name>
<evidence type="ECO:0000256" key="1">
    <source>
        <dbReference type="SAM" id="Phobius"/>
    </source>
</evidence>
<protein>
    <submittedName>
        <fullName evidence="2">Uncharacterized protein</fullName>
    </submittedName>
</protein>
<proteinExistence type="predicted"/>
<reference evidence="2" key="2">
    <citation type="journal article" date="2015" name="Data Brief">
        <title>Shoot transcriptome of the giant reed, Arundo donax.</title>
        <authorList>
            <person name="Barrero R.A."/>
            <person name="Guerrero F.D."/>
            <person name="Moolhuijzen P."/>
            <person name="Goolsby J.A."/>
            <person name="Tidwell J."/>
            <person name="Bellgard S.E."/>
            <person name="Bellgard M.I."/>
        </authorList>
    </citation>
    <scope>NUCLEOTIDE SEQUENCE</scope>
    <source>
        <tissue evidence="2">Shoot tissue taken approximately 20 cm above the soil surface</tissue>
    </source>
</reference>